<proteinExistence type="predicted"/>
<dbReference type="Gene3D" id="3.40.630.30">
    <property type="match status" value="1"/>
</dbReference>
<dbReference type="Pfam" id="PF13508">
    <property type="entry name" value="Acetyltransf_7"/>
    <property type="match status" value="1"/>
</dbReference>
<accession>A0ABW4PWJ2</accession>
<dbReference type="SUPFAM" id="SSF55729">
    <property type="entry name" value="Acyl-CoA N-acyltransferases (Nat)"/>
    <property type="match status" value="1"/>
</dbReference>
<dbReference type="GO" id="GO:0016746">
    <property type="term" value="F:acyltransferase activity"/>
    <property type="evidence" value="ECO:0007669"/>
    <property type="project" value="UniProtKB-KW"/>
</dbReference>
<comment type="caution">
    <text evidence="2">The sequence shown here is derived from an EMBL/GenBank/DDBJ whole genome shotgun (WGS) entry which is preliminary data.</text>
</comment>
<dbReference type="InterPro" id="IPR053144">
    <property type="entry name" value="Acetyltransferase_Butenolide"/>
</dbReference>
<dbReference type="CDD" id="cd04301">
    <property type="entry name" value="NAT_SF"/>
    <property type="match status" value="1"/>
</dbReference>
<dbReference type="PROSITE" id="PS51186">
    <property type="entry name" value="GNAT"/>
    <property type="match status" value="1"/>
</dbReference>
<gene>
    <name evidence="2" type="ORF">ACFSDA_05425</name>
</gene>
<keyword evidence="3" id="KW-1185">Reference proteome</keyword>
<evidence type="ECO:0000313" key="2">
    <source>
        <dbReference type="EMBL" id="MFD1834515.1"/>
    </source>
</evidence>
<dbReference type="InterPro" id="IPR016181">
    <property type="entry name" value="Acyl_CoA_acyltransferase"/>
</dbReference>
<keyword evidence="2" id="KW-0808">Transferase</keyword>
<dbReference type="PANTHER" id="PTHR43233:SF1">
    <property type="entry name" value="FAMILY N-ACETYLTRANSFERASE, PUTATIVE (AFU_ORTHOLOGUE AFUA_6G03350)-RELATED"/>
    <property type="match status" value="1"/>
</dbReference>
<dbReference type="RefSeq" id="WP_137769379.1">
    <property type="nucleotide sequence ID" value="NZ_BAAAIS010000002.1"/>
</dbReference>
<evidence type="ECO:0000259" key="1">
    <source>
        <dbReference type="PROSITE" id="PS51186"/>
    </source>
</evidence>
<dbReference type="PANTHER" id="PTHR43233">
    <property type="entry name" value="FAMILY N-ACETYLTRANSFERASE, PUTATIVE (AFU_ORTHOLOGUE AFUA_6G03350)-RELATED"/>
    <property type="match status" value="1"/>
</dbReference>
<reference evidence="3" key="1">
    <citation type="journal article" date="2019" name="Int. J. Syst. Evol. Microbiol.">
        <title>The Global Catalogue of Microorganisms (GCM) 10K type strain sequencing project: providing services to taxonomists for standard genome sequencing and annotation.</title>
        <authorList>
            <consortium name="The Broad Institute Genomics Platform"/>
            <consortium name="The Broad Institute Genome Sequencing Center for Infectious Disease"/>
            <person name="Wu L."/>
            <person name="Ma J."/>
        </authorList>
    </citation>
    <scope>NUCLEOTIDE SEQUENCE [LARGE SCALE GENOMIC DNA]</scope>
    <source>
        <strain evidence="3">JCM 11650</strain>
    </source>
</reference>
<name>A0ABW4PWJ2_9MICO</name>
<organism evidence="2 3">
    <name type="scientific">Brachybacterium rhamnosum</name>
    <dbReference type="NCBI Taxonomy" id="173361"/>
    <lineage>
        <taxon>Bacteria</taxon>
        <taxon>Bacillati</taxon>
        <taxon>Actinomycetota</taxon>
        <taxon>Actinomycetes</taxon>
        <taxon>Micrococcales</taxon>
        <taxon>Dermabacteraceae</taxon>
        <taxon>Brachybacterium</taxon>
    </lineage>
</organism>
<protein>
    <submittedName>
        <fullName evidence="2">GNAT family N-acetyltransferase</fullName>
        <ecNumber evidence="2">2.3.-.-</ecNumber>
    </submittedName>
</protein>
<sequence length="146" mass="16163">MTSPAALDPAYELTTERERIDVARVHRLLLDHAYWAAGRSREQQVAIVAVSRNYGLLERATGRQVGYARIVTDSVTFAWLADVVVDPAHRSRGLGAALVDGILADLEPLGLKRVLLKASPEGASLYVRAGFEALEDPEAWMVRRRR</sequence>
<dbReference type="EMBL" id="JBHUFL010000002">
    <property type="protein sequence ID" value="MFD1834515.1"/>
    <property type="molecule type" value="Genomic_DNA"/>
</dbReference>
<keyword evidence="2" id="KW-0012">Acyltransferase</keyword>
<dbReference type="Proteomes" id="UP001597280">
    <property type="component" value="Unassembled WGS sequence"/>
</dbReference>
<evidence type="ECO:0000313" key="3">
    <source>
        <dbReference type="Proteomes" id="UP001597280"/>
    </source>
</evidence>
<dbReference type="InterPro" id="IPR000182">
    <property type="entry name" value="GNAT_dom"/>
</dbReference>
<dbReference type="EC" id="2.3.-.-" evidence="2"/>
<feature type="domain" description="N-acetyltransferase" evidence="1">
    <location>
        <begin position="11"/>
        <end position="146"/>
    </location>
</feature>